<dbReference type="Gene3D" id="1.10.10.1450">
    <property type="match status" value="1"/>
</dbReference>
<protein>
    <submittedName>
        <fullName evidence="2">Protein GVQW3-like</fullName>
    </submittedName>
</protein>
<dbReference type="InterPro" id="IPR036397">
    <property type="entry name" value="RNaseH_sf"/>
</dbReference>
<dbReference type="Gene3D" id="3.30.420.10">
    <property type="entry name" value="Ribonuclease H-like superfamily/Ribonuclease H"/>
    <property type="match status" value="1"/>
</dbReference>
<accession>A0A6P7G1Y0</accession>
<proteinExistence type="predicted"/>
<evidence type="ECO:0000313" key="2">
    <source>
        <dbReference type="RefSeq" id="XP_028142886.1"/>
    </source>
</evidence>
<sequence>MQKRNLEQRVAMKFCAKLGETASETYAKIVKVHGDSALSRAQVFRWHKEFQEGRESVEDEGRSGRPIEVRTDAIEMRTKSVVKGTHFESITDIQAAVTRVLADIPVEAFQKCYEAWKTRWNRCIAAQGDYFEGDGRVVE</sequence>
<dbReference type="InParanoid" id="A0A6P7G1Y0"/>
<organism evidence="2">
    <name type="scientific">Diabrotica virgifera virgifera</name>
    <name type="common">western corn rootworm</name>
    <dbReference type="NCBI Taxonomy" id="50390"/>
    <lineage>
        <taxon>Eukaryota</taxon>
        <taxon>Metazoa</taxon>
        <taxon>Ecdysozoa</taxon>
        <taxon>Arthropoda</taxon>
        <taxon>Hexapoda</taxon>
        <taxon>Insecta</taxon>
        <taxon>Pterygota</taxon>
        <taxon>Neoptera</taxon>
        <taxon>Endopterygota</taxon>
        <taxon>Coleoptera</taxon>
        <taxon>Polyphaga</taxon>
        <taxon>Cucujiformia</taxon>
        <taxon>Chrysomeloidea</taxon>
        <taxon>Chrysomelidae</taxon>
        <taxon>Galerucinae</taxon>
        <taxon>Diabroticina</taxon>
        <taxon>Diabroticites</taxon>
        <taxon>Diabrotica</taxon>
    </lineage>
</organism>
<dbReference type="PANTHER" id="PTHR46060">
    <property type="entry name" value="MARINER MOS1 TRANSPOSASE-LIKE PROTEIN"/>
    <property type="match status" value="1"/>
</dbReference>
<dbReference type="InterPro" id="IPR052709">
    <property type="entry name" value="Transposase-MT_Hybrid"/>
</dbReference>
<gene>
    <name evidence="2" type="primary">LOC114336723</name>
</gene>
<dbReference type="Pfam" id="PF17906">
    <property type="entry name" value="HTH_48"/>
    <property type="match status" value="1"/>
</dbReference>
<evidence type="ECO:0000259" key="1">
    <source>
        <dbReference type="Pfam" id="PF17906"/>
    </source>
</evidence>
<name>A0A6P7G1Y0_DIAVI</name>
<dbReference type="PANTHER" id="PTHR46060:SF1">
    <property type="entry name" value="MARINER MOS1 TRANSPOSASE-LIKE PROTEIN"/>
    <property type="match status" value="1"/>
</dbReference>
<reference evidence="2" key="1">
    <citation type="submission" date="2025-08" db="UniProtKB">
        <authorList>
            <consortium name="RefSeq"/>
        </authorList>
    </citation>
    <scope>IDENTIFICATION</scope>
    <source>
        <tissue evidence="2">Whole insect</tissue>
    </source>
</reference>
<feature type="domain" description="Mos1 transposase HTH" evidence="1">
    <location>
        <begin position="9"/>
        <end position="53"/>
    </location>
</feature>
<dbReference type="GO" id="GO:0003676">
    <property type="term" value="F:nucleic acid binding"/>
    <property type="evidence" value="ECO:0007669"/>
    <property type="project" value="InterPro"/>
</dbReference>
<dbReference type="InterPro" id="IPR041426">
    <property type="entry name" value="Mos1_HTH"/>
</dbReference>
<dbReference type="RefSeq" id="XP_028142886.1">
    <property type="nucleotide sequence ID" value="XM_028287085.1"/>
</dbReference>
<dbReference type="AlphaFoldDB" id="A0A6P7G1Y0"/>